<dbReference type="Pfam" id="PF01417">
    <property type="entry name" value="ENTH"/>
    <property type="match status" value="1"/>
</dbReference>
<dbReference type="GO" id="GO:0005543">
    <property type="term" value="F:phospholipid binding"/>
    <property type="evidence" value="ECO:0007669"/>
    <property type="project" value="TreeGrafter"/>
</dbReference>
<dbReference type="PANTHER" id="PTHR12276">
    <property type="entry name" value="EPSIN/ENT-RELATED"/>
    <property type="match status" value="1"/>
</dbReference>
<dbReference type="OrthoDB" id="4033880at2759"/>
<accession>A0A2S2R5W6</accession>
<name>A0A2S2R5W6_9HEMI</name>
<organism evidence="3">
    <name type="scientific">Sipha flava</name>
    <name type="common">yellow sugarcane aphid</name>
    <dbReference type="NCBI Taxonomy" id="143950"/>
    <lineage>
        <taxon>Eukaryota</taxon>
        <taxon>Metazoa</taxon>
        <taxon>Ecdysozoa</taxon>
        <taxon>Arthropoda</taxon>
        <taxon>Hexapoda</taxon>
        <taxon>Insecta</taxon>
        <taxon>Pterygota</taxon>
        <taxon>Neoptera</taxon>
        <taxon>Paraneoptera</taxon>
        <taxon>Hemiptera</taxon>
        <taxon>Sternorrhyncha</taxon>
        <taxon>Aphidomorpha</taxon>
        <taxon>Aphidoidea</taxon>
        <taxon>Aphididae</taxon>
        <taxon>Sipha</taxon>
    </lineage>
</organism>
<feature type="region of interest" description="Disordered" evidence="1">
    <location>
        <begin position="168"/>
        <end position="245"/>
    </location>
</feature>
<proteinExistence type="predicted"/>
<dbReference type="FunFam" id="1.25.40.90:FF:000006">
    <property type="entry name" value="Clathrin interactor 1"/>
    <property type="match status" value="1"/>
</dbReference>
<feature type="compositionally biased region" description="Polar residues" evidence="1">
    <location>
        <begin position="194"/>
        <end position="206"/>
    </location>
</feature>
<dbReference type="CDD" id="cd16989">
    <property type="entry name" value="ENTH_EpsinR"/>
    <property type="match status" value="1"/>
</dbReference>
<dbReference type="InterPro" id="IPR013809">
    <property type="entry name" value="ENTH"/>
</dbReference>
<dbReference type="SMART" id="SM00273">
    <property type="entry name" value="ENTH"/>
    <property type="match status" value="1"/>
</dbReference>
<feature type="compositionally biased region" description="Basic and acidic residues" evidence="1">
    <location>
        <begin position="170"/>
        <end position="193"/>
    </location>
</feature>
<feature type="compositionally biased region" description="Acidic residues" evidence="1">
    <location>
        <begin position="207"/>
        <end position="218"/>
    </location>
</feature>
<dbReference type="Gene3D" id="1.25.40.90">
    <property type="match status" value="1"/>
</dbReference>
<dbReference type="EMBL" id="GGMS01016203">
    <property type="protein sequence ID" value="MBY85406.1"/>
    <property type="molecule type" value="Transcribed_RNA"/>
</dbReference>
<dbReference type="GO" id="GO:0005768">
    <property type="term" value="C:endosome"/>
    <property type="evidence" value="ECO:0007669"/>
    <property type="project" value="TreeGrafter"/>
</dbReference>
<evidence type="ECO:0000256" key="1">
    <source>
        <dbReference type="SAM" id="MobiDB-lite"/>
    </source>
</evidence>
<evidence type="ECO:0000259" key="2">
    <source>
        <dbReference type="PROSITE" id="PS50942"/>
    </source>
</evidence>
<dbReference type="InterPro" id="IPR008942">
    <property type="entry name" value="ENTH_VHS"/>
</dbReference>
<dbReference type="PROSITE" id="PS50942">
    <property type="entry name" value="ENTH"/>
    <property type="match status" value="1"/>
</dbReference>
<gene>
    <name evidence="3" type="primary">CLINT1_1</name>
    <name evidence="3" type="ORF">g.12741</name>
</gene>
<dbReference type="PANTHER" id="PTHR12276:SF45">
    <property type="entry name" value="CLATHRIN INTERACTOR 1"/>
    <property type="match status" value="1"/>
</dbReference>
<reference evidence="3" key="1">
    <citation type="submission" date="2018-04" db="EMBL/GenBank/DDBJ databases">
        <title>Transcriptome assembly of Sipha flava.</title>
        <authorList>
            <person name="Scully E.D."/>
            <person name="Geib S.M."/>
            <person name="Palmer N.A."/>
            <person name="Koch K."/>
            <person name="Bradshaw J."/>
            <person name="Heng-Moss T."/>
            <person name="Sarath G."/>
        </authorList>
    </citation>
    <scope>NUCLEOTIDE SEQUENCE</scope>
</reference>
<feature type="domain" description="ENTH" evidence="2">
    <location>
        <begin position="13"/>
        <end position="146"/>
    </location>
</feature>
<dbReference type="GO" id="GO:0030276">
    <property type="term" value="F:clathrin binding"/>
    <property type="evidence" value="ECO:0007669"/>
    <property type="project" value="TreeGrafter"/>
</dbReference>
<protein>
    <submittedName>
        <fullName evidence="3">Clathrin interactor 1</fullName>
    </submittedName>
</protein>
<dbReference type="GO" id="GO:0006897">
    <property type="term" value="P:endocytosis"/>
    <property type="evidence" value="ECO:0007669"/>
    <property type="project" value="TreeGrafter"/>
</dbReference>
<dbReference type="GO" id="GO:0005886">
    <property type="term" value="C:plasma membrane"/>
    <property type="evidence" value="ECO:0007669"/>
    <property type="project" value="TreeGrafter"/>
</dbReference>
<dbReference type="GO" id="GO:0030125">
    <property type="term" value="C:clathrin vesicle coat"/>
    <property type="evidence" value="ECO:0007669"/>
    <property type="project" value="TreeGrafter"/>
</dbReference>
<dbReference type="AlphaFoldDB" id="A0A2S2R5W6"/>
<evidence type="ECO:0000313" key="3">
    <source>
        <dbReference type="EMBL" id="MBY85406.1"/>
    </source>
</evidence>
<sequence>MWKVRELADKVTNVVLNYTEIEAKVREATNDEAWGPTGNLMQEVAQATFMFEHFPEVMGMLWKRMLHENKKNWRRTYKSLLLLNYLVKNGSERVVTSAREHIYDLRGLENYSFVDEFGKDQGINIRHKVRELIDFIQDDDKLREERKKAKKNKDKYIGLSSEAMGYKGSGTEKWDEVPRWKKDSNNEFSDKKSSSTLGFEESPNNSDENDVVDSEPELDLPQKPSVEAYKDRSMSPTKIQSPSKHRTPIKRIDLGAAAHYGKIQTEIKSPVATTSPIETELNSVDLLNIVDNSNKQSNDFGDFNAAFSTAPSTGTALNNLSTNNDEFADFSSAFTRSTTLNSNIASLSNQKLISNTDLLTSLPQSSTNGTSRNLLDMNFDTLDNTGSSLPLNQMIQPVSFAQNSNTDNKSPGNLNKIQLGSTWSGVKDLNIDLDNLLSPGSKSPNSISIPMNQMANNNNTLGGKQNAFFDSNEVLMPTQQTFSASFK</sequence>
<dbReference type="SUPFAM" id="SSF48464">
    <property type="entry name" value="ENTH/VHS domain"/>
    <property type="match status" value="1"/>
</dbReference>